<gene>
    <name evidence="3" type="ORF">METZ01_LOCUS310740</name>
</gene>
<evidence type="ECO:0008006" key="4">
    <source>
        <dbReference type="Google" id="ProtNLM"/>
    </source>
</evidence>
<accession>A0A382N9Y4</accession>
<dbReference type="AlphaFoldDB" id="A0A382N9Y4"/>
<dbReference type="InterPro" id="IPR001940">
    <property type="entry name" value="Peptidase_S1C"/>
</dbReference>
<dbReference type="Gene3D" id="2.40.10.120">
    <property type="match status" value="1"/>
</dbReference>
<dbReference type="InterPro" id="IPR051201">
    <property type="entry name" value="Chloro_Bact_Ser_Proteases"/>
</dbReference>
<dbReference type="GO" id="GO:0004252">
    <property type="term" value="F:serine-type endopeptidase activity"/>
    <property type="evidence" value="ECO:0007669"/>
    <property type="project" value="InterPro"/>
</dbReference>
<keyword evidence="1" id="KW-0645">Protease</keyword>
<sequence>MNKLKSFGLVCFSLLLILSSCSSALFENISTPDNNVLVDAKDAFKFESVLKRVKESVVILSMNPNVNPDTDPSQSALCSGVVVDDIGHILTNFHCVYNQNYIRLFYYDKEDWEQYEVNVIGLDPLADLALIKVIGKEKSMPYIKLADNTENLSEGTEVFALGHPMGMAWTLSKGIISSNERYARHPFIKVLQTDAAINVGNSGGPLLNMRGEIIGINALIISKIKENAGIGLAIRGDVVKKSLESMIEIGKVERPAVGIM</sequence>
<dbReference type="PRINTS" id="PR00834">
    <property type="entry name" value="PROTEASES2C"/>
</dbReference>
<evidence type="ECO:0000256" key="2">
    <source>
        <dbReference type="ARBA" id="ARBA00022801"/>
    </source>
</evidence>
<proteinExistence type="predicted"/>
<organism evidence="3">
    <name type="scientific">marine metagenome</name>
    <dbReference type="NCBI Taxonomy" id="408172"/>
    <lineage>
        <taxon>unclassified sequences</taxon>
        <taxon>metagenomes</taxon>
        <taxon>ecological metagenomes</taxon>
    </lineage>
</organism>
<feature type="non-terminal residue" evidence="3">
    <location>
        <position position="1"/>
    </location>
</feature>
<evidence type="ECO:0000313" key="3">
    <source>
        <dbReference type="EMBL" id="SVC57886.1"/>
    </source>
</evidence>
<dbReference type="GO" id="GO:0006508">
    <property type="term" value="P:proteolysis"/>
    <property type="evidence" value="ECO:0007669"/>
    <property type="project" value="UniProtKB-KW"/>
</dbReference>
<name>A0A382N9Y4_9ZZZZ</name>
<keyword evidence="2" id="KW-0378">Hydrolase</keyword>
<dbReference type="EMBL" id="UINC01098964">
    <property type="protein sequence ID" value="SVC57886.1"/>
    <property type="molecule type" value="Genomic_DNA"/>
</dbReference>
<dbReference type="PANTHER" id="PTHR43343:SF3">
    <property type="entry name" value="PROTEASE DO-LIKE 8, CHLOROPLASTIC"/>
    <property type="match status" value="1"/>
</dbReference>
<dbReference type="InterPro" id="IPR009003">
    <property type="entry name" value="Peptidase_S1_PA"/>
</dbReference>
<dbReference type="PROSITE" id="PS51257">
    <property type="entry name" value="PROKAR_LIPOPROTEIN"/>
    <property type="match status" value="1"/>
</dbReference>
<evidence type="ECO:0000256" key="1">
    <source>
        <dbReference type="ARBA" id="ARBA00022670"/>
    </source>
</evidence>
<reference evidence="3" key="1">
    <citation type="submission" date="2018-05" db="EMBL/GenBank/DDBJ databases">
        <authorList>
            <person name="Lanie J.A."/>
            <person name="Ng W.-L."/>
            <person name="Kazmierczak K.M."/>
            <person name="Andrzejewski T.M."/>
            <person name="Davidsen T.M."/>
            <person name="Wayne K.J."/>
            <person name="Tettelin H."/>
            <person name="Glass J.I."/>
            <person name="Rusch D."/>
            <person name="Podicherti R."/>
            <person name="Tsui H.-C.T."/>
            <person name="Winkler M.E."/>
        </authorList>
    </citation>
    <scope>NUCLEOTIDE SEQUENCE</scope>
</reference>
<protein>
    <recommendedName>
        <fullName evidence="4">Serine protease</fullName>
    </recommendedName>
</protein>
<dbReference type="Pfam" id="PF13365">
    <property type="entry name" value="Trypsin_2"/>
    <property type="match status" value="1"/>
</dbReference>
<dbReference type="PANTHER" id="PTHR43343">
    <property type="entry name" value="PEPTIDASE S12"/>
    <property type="match status" value="1"/>
</dbReference>
<dbReference type="SUPFAM" id="SSF50494">
    <property type="entry name" value="Trypsin-like serine proteases"/>
    <property type="match status" value="1"/>
</dbReference>
<feature type="non-terminal residue" evidence="3">
    <location>
        <position position="260"/>
    </location>
</feature>